<dbReference type="Pfam" id="PF10935">
    <property type="entry name" value="DUF2637"/>
    <property type="match status" value="1"/>
</dbReference>
<feature type="region of interest" description="Disordered" evidence="1">
    <location>
        <begin position="184"/>
        <end position="233"/>
    </location>
</feature>
<reference evidence="4" key="1">
    <citation type="journal article" date="2019" name="Int. J. Syst. Evol. Microbiol.">
        <title>The Global Catalogue of Microorganisms (GCM) 10K type strain sequencing project: providing services to taxonomists for standard genome sequencing and annotation.</title>
        <authorList>
            <consortium name="The Broad Institute Genomics Platform"/>
            <consortium name="The Broad Institute Genome Sequencing Center for Infectious Disease"/>
            <person name="Wu L."/>
            <person name="Ma J."/>
        </authorList>
    </citation>
    <scope>NUCLEOTIDE SEQUENCE [LARGE SCALE GENOMIC DNA]</scope>
    <source>
        <strain evidence="4">JCM 7356</strain>
    </source>
</reference>
<keyword evidence="2" id="KW-0472">Membrane</keyword>
<dbReference type="Proteomes" id="UP001500305">
    <property type="component" value="Unassembled WGS sequence"/>
</dbReference>
<organism evidence="3 4">
    <name type="scientific">Kitasatospora cystarginea</name>
    <dbReference type="NCBI Taxonomy" id="58350"/>
    <lineage>
        <taxon>Bacteria</taxon>
        <taxon>Bacillati</taxon>
        <taxon>Actinomycetota</taxon>
        <taxon>Actinomycetes</taxon>
        <taxon>Kitasatosporales</taxon>
        <taxon>Streptomycetaceae</taxon>
        <taxon>Kitasatospora</taxon>
    </lineage>
</organism>
<dbReference type="RefSeq" id="WP_344638657.1">
    <property type="nucleotide sequence ID" value="NZ_BAAATR010000024.1"/>
</dbReference>
<accession>A0ABP5RDX3</accession>
<keyword evidence="4" id="KW-1185">Reference proteome</keyword>
<dbReference type="EMBL" id="BAAATR010000024">
    <property type="protein sequence ID" value="GAA2259122.1"/>
    <property type="molecule type" value="Genomic_DNA"/>
</dbReference>
<dbReference type="InterPro" id="IPR021235">
    <property type="entry name" value="DUF2637"/>
</dbReference>
<keyword evidence="2" id="KW-0812">Transmembrane</keyword>
<gene>
    <name evidence="3" type="ORF">GCM10010430_48960</name>
</gene>
<evidence type="ECO:0000313" key="3">
    <source>
        <dbReference type="EMBL" id="GAA2259122.1"/>
    </source>
</evidence>
<evidence type="ECO:0000256" key="1">
    <source>
        <dbReference type="SAM" id="MobiDB-lite"/>
    </source>
</evidence>
<proteinExistence type="predicted"/>
<evidence type="ECO:0000313" key="4">
    <source>
        <dbReference type="Proteomes" id="UP001500305"/>
    </source>
</evidence>
<sequence>MSTTAHQSTPKPTRSHVTGWDHAAIGLLALAGFALSYDALRQTAQAIHVRGPLTYVYPLIIDGFIAYSVRALLILRTAPLGARAYVWILFLSSTTASVWANVLHAVLLNEQALATINRLHLGDTAVGILSMIAPLALAGAVHLGIITTRHTTSAPTMATSTGTATADRSSTVEAASVGDLRHAAVSPADRHTEPQSEPAPLDDVDRTERSAADDTSSADRVSVAPRKRTGRPPAATMDQLLAIARPAVAEHGISVAVVQNALRDAKVPIGSERFTKLMNRLRDEQVAPLPERARVRPAVD</sequence>
<feature type="transmembrane region" description="Helical" evidence="2">
    <location>
        <begin position="52"/>
        <end position="73"/>
    </location>
</feature>
<evidence type="ECO:0000256" key="2">
    <source>
        <dbReference type="SAM" id="Phobius"/>
    </source>
</evidence>
<protein>
    <recommendedName>
        <fullName evidence="5">DUF2637 domain-containing protein</fullName>
    </recommendedName>
</protein>
<feature type="transmembrane region" description="Helical" evidence="2">
    <location>
        <begin position="85"/>
        <end position="108"/>
    </location>
</feature>
<feature type="region of interest" description="Disordered" evidence="1">
    <location>
        <begin position="152"/>
        <end position="172"/>
    </location>
</feature>
<feature type="transmembrane region" description="Helical" evidence="2">
    <location>
        <begin position="20"/>
        <end position="40"/>
    </location>
</feature>
<comment type="caution">
    <text evidence="3">The sequence shown here is derived from an EMBL/GenBank/DDBJ whole genome shotgun (WGS) entry which is preliminary data.</text>
</comment>
<feature type="compositionally biased region" description="Basic and acidic residues" evidence="1">
    <location>
        <begin position="203"/>
        <end position="212"/>
    </location>
</feature>
<evidence type="ECO:0008006" key="5">
    <source>
        <dbReference type="Google" id="ProtNLM"/>
    </source>
</evidence>
<keyword evidence="2" id="KW-1133">Transmembrane helix</keyword>
<name>A0ABP5RDX3_9ACTN</name>
<feature type="transmembrane region" description="Helical" evidence="2">
    <location>
        <begin position="120"/>
        <end position="145"/>
    </location>
</feature>